<reference evidence="9 10" key="1">
    <citation type="submission" date="2013-09" db="EMBL/GenBank/DDBJ databases">
        <authorList>
            <person name="Zeng Z."/>
            <person name="Chen C."/>
        </authorList>
    </citation>
    <scope>NUCLEOTIDE SEQUENCE [LARGE SCALE GENOMIC DNA]</scope>
    <source>
        <strain evidence="9 10">WB 4.1-42</strain>
    </source>
</reference>
<evidence type="ECO:0000256" key="7">
    <source>
        <dbReference type="SAM" id="Phobius"/>
    </source>
</evidence>
<gene>
    <name evidence="9" type="ORF">Q766_11925</name>
</gene>
<dbReference type="RefSeq" id="WP_026991482.1">
    <property type="nucleotide sequence ID" value="NZ_AUGP01000029.1"/>
</dbReference>
<feature type="transmembrane region" description="Helical" evidence="7">
    <location>
        <begin position="66"/>
        <end position="84"/>
    </location>
</feature>
<feature type="transmembrane region" description="Helical" evidence="7">
    <location>
        <begin position="12"/>
        <end position="30"/>
    </location>
</feature>
<dbReference type="PANTHER" id="PTHR12639">
    <property type="entry name" value="VITAMIN K-DEPENDENT GAMMA-CARBOXYLASE"/>
    <property type="match status" value="1"/>
</dbReference>
<evidence type="ECO:0000256" key="3">
    <source>
        <dbReference type="ARBA" id="ARBA00022989"/>
    </source>
</evidence>
<feature type="domain" description="HTTM-like" evidence="8">
    <location>
        <begin position="6"/>
        <end position="263"/>
    </location>
</feature>
<evidence type="ECO:0000256" key="4">
    <source>
        <dbReference type="ARBA" id="ARBA00023136"/>
    </source>
</evidence>
<dbReference type="GO" id="GO:0008488">
    <property type="term" value="F:gamma-glutamyl carboxylase activity"/>
    <property type="evidence" value="ECO:0007669"/>
    <property type="project" value="InterPro"/>
</dbReference>
<comment type="subcellular location">
    <subcellularLocation>
        <location evidence="1">Endomembrane system</location>
        <topology evidence="1">Multi-pass membrane protein</topology>
    </subcellularLocation>
</comment>
<dbReference type="InterPro" id="IPR053934">
    <property type="entry name" value="HTTM_dom"/>
</dbReference>
<dbReference type="STRING" id="1121898.GCA_000422725_03516"/>
<dbReference type="Pfam" id="PF05090">
    <property type="entry name" value="HTTM"/>
    <property type="match status" value="1"/>
</dbReference>
<dbReference type="Proteomes" id="UP000030111">
    <property type="component" value="Unassembled WGS sequence"/>
</dbReference>
<protein>
    <submittedName>
        <fullName evidence="9">HTTM domain-containing protein</fullName>
    </submittedName>
</protein>
<dbReference type="InterPro" id="IPR011020">
    <property type="entry name" value="HTTM-like"/>
</dbReference>
<evidence type="ECO:0000256" key="5">
    <source>
        <dbReference type="ARBA" id="ARBA00023157"/>
    </source>
</evidence>
<dbReference type="GO" id="GO:0012505">
    <property type="term" value="C:endomembrane system"/>
    <property type="evidence" value="ECO:0007669"/>
    <property type="project" value="UniProtKB-SubCell"/>
</dbReference>
<keyword evidence="10" id="KW-1185">Reference proteome</keyword>
<dbReference type="SMART" id="SM00752">
    <property type="entry name" value="HTTM"/>
    <property type="match status" value="1"/>
</dbReference>
<evidence type="ECO:0000313" key="9">
    <source>
        <dbReference type="EMBL" id="KGO92485.1"/>
    </source>
</evidence>
<dbReference type="Pfam" id="PF22777">
    <property type="entry name" value="VKGC_lumenal_dom"/>
    <property type="match status" value="1"/>
</dbReference>
<keyword evidence="6" id="KW-0456">Lyase</keyword>
<feature type="transmembrane region" description="Helical" evidence="7">
    <location>
        <begin position="199"/>
        <end position="221"/>
    </location>
</feature>
<feature type="transmembrane region" description="Helical" evidence="7">
    <location>
        <begin position="151"/>
        <end position="170"/>
    </location>
</feature>
<keyword evidence="4 7" id="KW-0472">Membrane</keyword>
<dbReference type="InterPro" id="IPR007782">
    <property type="entry name" value="VKG_COase"/>
</dbReference>
<organism evidence="9 10">
    <name type="scientific">Flavobacterium subsaxonicum WB 4.1-42 = DSM 21790</name>
    <dbReference type="NCBI Taxonomy" id="1121898"/>
    <lineage>
        <taxon>Bacteria</taxon>
        <taxon>Pseudomonadati</taxon>
        <taxon>Bacteroidota</taxon>
        <taxon>Flavobacteriia</taxon>
        <taxon>Flavobacteriales</taxon>
        <taxon>Flavobacteriaceae</taxon>
        <taxon>Flavobacterium</taxon>
    </lineage>
</organism>
<dbReference type="AlphaFoldDB" id="A0A0A2MW74"/>
<dbReference type="PANTHER" id="PTHR12639:SF7">
    <property type="entry name" value="HTTM DOMAIN-CONTAINING PROTEIN"/>
    <property type="match status" value="1"/>
</dbReference>
<keyword evidence="2 7" id="KW-0812">Transmembrane</keyword>
<evidence type="ECO:0000256" key="2">
    <source>
        <dbReference type="ARBA" id="ARBA00022692"/>
    </source>
</evidence>
<evidence type="ECO:0000313" key="10">
    <source>
        <dbReference type="Proteomes" id="UP000030111"/>
    </source>
</evidence>
<evidence type="ECO:0000259" key="8">
    <source>
        <dbReference type="SMART" id="SM00752"/>
    </source>
</evidence>
<dbReference type="InterPro" id="IPR053935">
    <property type="entry name" value="VKGC_lumenal_dom"/>
</dbReference>
<comment type="caution">
    <text evidence="9">The sequence shown here is derived from an EMBL/GenBank/DDBJ whole genome shotgun (WGS) entry which is preliminary data.</text>
</comment>
<feature type="transmembrane region" description="Helical" evidence="7">
    <location>
        <begin position="241"/>
        <end position="260"/>
    </location>
</feature>
<keyword evidence="3 7" id="KW-1133">Transmembrane helix</keyword>
<dbReference type="GO" id="GO:0019842">
    <property type="term" value="F:vitamin binding"/>
    <property type="evidence" value="ECO:0007669"/>
    <property type="project" value="TreeGrafter"/>
</dbReference>
<dbReference type="EMBL" id="JRLY01000009">
    <property type="protein sequence ID" value="KGO92485.1"/>
    <property type="molecule type" value="Genomic_DNA"/>
</dbReference>
<feature type="transmembrane region" description="Helical" evidence="7">
    <location>
        <begin position="112"/>
        <end position="130"/>
    </location>
</feature>
<dbReference type="eggNOG" id="COG3250">
    <property type="taxonomic scope" value="Bacteria"/>
</dbReference>
<evidence type="ECO:0000256" key="1">
    <source>
        <dbReference type="ARBA" id="ARBA00004127"/>
    </source>
</evidence>
<sequence>MMLALHKRIDNAPLIIFRIMLGILLAWHCIDHMVDGTVRKLYIRPKFTFNFIGMDWLQPLPGNGMYWYHGVMAFCALCVTIGFLYRYTLSLFAILFAGTYFMQKTVYNNHHYLLILLCIILLLLPANAFASVDSKINPKIKRYSMPQWCSYVLIAQMAIVYFFAAMAKLYPDWLNGTFPGFIVGNHGLHRLGGLLQHNYFHRFIAIGGFFFDLLVVPMLLIKKTRNLAALASVGFHTFNWYLLHIGIFPFLSLSYLVFFYPSDRVRALFFWKKPPLNQVIEEPEDQHNNLLILKYFFIPYFIIQLALPVRHHFIKGDVVWTEEGHRLSWRMMLRLKSGETIFKIKDKKTGERFDFDYTLLFTKRQNKRFSGKGDVIWQGAQRIKAYYAKQGRDVAVYVDNKVSLNRRPPRLYADPNVDLASVQWNYFGHNEWILLYDDYPE</sequence>
<name>A0A0A2MW74_9FLAO</name>
<accession>A0A0A2MW74</accession>
<dbReference type="OrthoDB" id="341137at2"/>
<keyword evidence="5" id="KW-1015">Disulfide bond</keyword>
<evidence type="ECO:0000256" key="6">
    <source>
        <dbReference type="ARBA" id="ARBA00023239"/>
    </source>
</evidence>
<proteinExistence type="predicted"/>